<accession>A0ABD0PBH3</accession>
<evidence type="ECO:0000256" key="1">
    <source>
        <dbReference type="SAM" id="MobiDB-lite"/>
    </source>
</evidence>
<evidence type="ECO:0000313" key="2">
    <source>
        <dbReference type="EMBL" id="KAL0170281.1"/>
    </source>
</evidence>
<gene>
    <name evidence="2" type="ORF">M9458_034877</name>
</gene>
<protein>
    <submittedName>
        <fullName evidence="2">Uncharacterized protein</fullName>
    </submittedName>
</protein>
<dbReference type="EMBL" id="JAMKFB020000017">
    <property type="protein sequence ID" value="KAL0170281.1"/>
    <property type="molecule type" value="Genomic_DNA"/>
</dbReference>
<proteinExistence type="predicted"/>
<organism evidence="2 3">
    <name type="scientific">Cirrhinus mrigala</name>
    <name type="common">Mrigala</name>
    <dbReference type="NCBI Taxonomy" id="683832"/>
    <lineage>
        <taxon>Eukaryota</taxon>
        <taxon>Metazoa</taxon>
        <taxon>Chordata</taxon>
        <taxon>Craniata</taxon>
        <taxon>Vertebrata</taxon>
        <taxon>Euteleostomi</taxon>
        <taxon>Actinopterygii</taxon>
        <taxon>Neopterygii</taxon>
        <taxon>Teleostei</taxon>
        <taxon>Ostariophysi</taxon>
        <taxon>Cypriniformes</taxon>
        <taxon>Cyprinidae</taxon>
        <taxon>Labeoninae</taxon>
        <taxon>Labeonini</taxon>
        <taxon>Cirrhinus</taxon>
    </lineage>
</organism>
<sequence length="58" mass="6328">FCRYSSGRDESIHHSQNHSAALQPSPGRPKDCGSAKLSFSRASCANLQTDSRGQKVKH</sequence>
<comment type="caution">
    <text evidence="2">The sequence shown here is derived from an EMBL/GenBank/DDBJ whole genome shotgun (WGS) entry which is preliminary data.</text>
</comment>
<keyword evidence="3" id="KW-1185">Reference proteome</keyword>
<feature type="non-terminal residue" evidence="2">
    <location>
        <position position="58"/>
    </location>
</feature>
<name>A0ABD0PBH3_CIRMR</name>
<reference evidence="2 3" key="1">
    <citation type="submission" date="2024-05" db="EMBL/GenBank/DDBJ databases">
        <title>Genome sequencing and assembly of Indian major carp, Cirrhinus mrigala (Hamilton, 1822).</title>
        <authorList>
            <person name="Mohindra V."/>
            <person name="Chowdhury L.M."/>
            <person name="Lal K."/>
            <person name="Jena J.K."/>
        </authorList>
    </citation>
    <scope>NUCLEOTIDE SEQUENCE [LARGE SCALE GENOMIC DNA]</scope>
    <source>
        <strain evidence="2">CM1030</strain>
        <tissue evidence="2">Blood</tissue>
    </source>
</reference>
<evidence type="ECO:0000313" key="3">
    <source>
        <dbReference type="Proteomes" id="UP001529510"/>
    </source>
</evidence>
<feature type="region of interest" description="Disordered" evidence="1">
    <location>
        <begin position="1"/>
        <end position="34"/>
    </location>
</feature>
<dbReference type="Proteomes" id="UP001529510">
    <property type="component" value="Unassembled WGS sequence"/>
</dbReference>
<dbReference type="AlphaFoldDB" id="A0ABD0PBH3"/>
<feature type="compositionally biased region" description="Basic and acidic residues" evidence="1">
    <location>
        <begin position="1"/>
        <end position="13"/>
    </location>
</feature>
<feature type="non-terminal residue" evidence="2">
    <location>
        <position position="1"/>
    </location>
</feature>